<keyword evidence="2" id="KW-1185">Reference proteome</keyword>
<dbReference type="GeneID" id="83213686"/>
<dbReference type="InterPro" id="IPR032675">
    <property type="entry name" value="LRR_dom_sf"/>
</dbReference>
<proteinExistence type="predicted"/>
<evidence type="ECO:0008006" key="3">
    <source>
        <dbReference type="Google" id="ProtNLM"/>
    </source>
</evidence>
<dbReference type="SUPFAM" id="SSF52047">
    <property type="entry name" value="RNI-like"/>
    <property type="match status" value="1"/>
</dbReference>
<dbReference type="InterPro" id="IPR011990">
    <property type="entry name" value="TPR-like_helical_dom_sf"/>
</dbReference>
<dbReference type="Gene3D" id="1.25.40.10">
    <property type="entry name" value="Tetratricopeptide repeat domain"/>
    <property type="match status" value="1"/>
</dbReference>
<sequence length="524" mass="58907">MDNSIWNALCKQPTLKASSQKYAQLVYESTTQLHQSIQSILSALDRRAIGFTKCANFESALHDAKAMQKLSPSSPLGYIREASIYSEQGKQLQAIRVCDKGMTKVDVMDTHYDELQRAKMDAEQRQNTRIDFISQLPVDIVMTTLIPMITNGCLSNSSKSIPCLYVSNVWRDSIIKCFGGLHFDIGDDTYADLPKLAPFIHHIKETEVHGYSNDPWLADLLRDNDFCSLKTLFINGCAGYCIDGLVPSFKSIGNTLTTLQIGHDDDITLPIGDVLINCPNLESLAITQPSATNIRSLPKKTWPKLTSLIIESIENDVISCREVMAIGKRFPSLKKLQFSPCEDVASIRVVLDHYPWISNLTLAQHAILYLDRYANHTKLKELVISVDTVADTDNVLDAVLHLGQLERLKILFSRAWKSTQVQGFLDRLSEACPNLSSLAITCDNAPSTQSINTLKRLDHLEELGFSIKGLDHDDGFWQAIKTFSQLKCIHVHPGKSINRHRRSSLQKQRPDLKIIVQTRHFEGW</sequence>
<dbReference type="Gene3D" id="3.80.10.10">
    <property type="entry name" value="Ribonuclease Inhibitor"/>
    <property type="match status" value="1"/>
</dbReference>
<dbReference type="EMBL" id="JARTCD010000027">
    <property type="protein sequence ID" value="KAJ8658004.1"/>
    <property type="molecule type" value="Genomic_DNA"/>
</dbReference>
<dbReference type="RefSeq" id="XP_058342917.1">
    <property type="nucleotide sequence ID" value="XM_058486305.1"/>
</dbReference>
<evidence type="ECO:0000313" key="2">
    <source>
        <dbReference type="Proteomes" id="UP001234581"/>
    </source>
</evidence>
<dbReference type="AlphaFoldDB" id="A0AAD7V388"/>
<gene>
    <name evidence="1" type="ORF">O0I10_006275</name>
</gene>
<evidence type="ECO:0000313" key="1">
    <source>
        <dbReference type="EMBL" id="KAJ8658004.1"/>
    </source>
</evidence>
<protein>
    <recommendedName>
        <fullName evidence="3">F-box domain-containing protein</fullName>
    </recommendedName>
</protein>
<dbReference type="SUPFAM" id="SSF48452">
    <property type="entry name" value="TPR-like"/>
    <property type="match status" value="1"/>
</dbReference>
<organism evidence="1 2">
    <name type="scientific">Lichtheimia ornata</name>
    <dbReference type="NCBI Taxonomy" id="688661"/>
    <lineage>
        <taxon>Eukaryota</taxon>
        <taxon>Fungi</taxon>
        <taxon>Fungi incertae sedis</taxon>
        <taxon>Mucoromycota</taxon>
        <taxon>Mucoromycotina</taxon>
        <taxon>Mucoromycetes</taxon>
        <taxon>Mucorales</taxon>
        <taxon>Lichtheimiaceae</taxon>
        <taxon>Lichtheimia</taxon>
    </lineage>
</organism>
<comment type="caution">
    <text evidence="1">The sequence shown here is derived from an EMBL/GenBank/DDBJ whole genome shotgun (WGS) entry which is preliminary data.</text>
</comment>
<accession>A0AAD7V388</accession>
<reference evidence="1 2" key="1">
    <citation type="submission" date="2023-03" db="EMBL/GenBank/DDBJ databases">
        <title>Genome sequence of Lichtheimia ornata CBS 291.66.</title>
        <authorList>
            <person name="Mohabir J.T."/>
            <person name="Shea T.P."/>
            <person name="Kurbessoian T."/>
            <person name="Berby B."/>
            <person name="Fontaine J."/>
            <person name="Livny J."/>
            <person name="Gnirke A."/>
            <person name="Stajich J.E."/>
            <person name="Cuomo C.A."/>
        </authorList>
    </citation>
    <scope>NUCLEOTIDE SEQUENCE [LARGE SCALE GENOMIC DNA]</scope>
    <source>
        <strain evidence="1">CBS 291.66</strain>
    </source>
</reference>
<dbReference type="Proteomes" id="UP001234581">
    <property type="component" value="Unassembled WGS sequence"/>
</dbReference>
<name>A0AAD7V388_9FUNG</name>